<name>A0A9P6C2E2_9AGAR</name>
<organism evidence="1 2">
    <name type="scientific">Macrolepiota fuliginosa MF-IS2</name>
    <dbReference type="NCBI Taxonomy" id="1400762"/>
    <lineage>
        <taxon>Eukaryota</taxon>
        <taxon>Fungi</taxon>
        <taxon>Dikarya</taxon>
        <taxon>Basidiomycota</taxon>
        <taxon>Agaricomycotina</taxon>
        <taxon>Agaricomycetes</taxon>
        <taxon>Agaricomycetidae</taxon>
        <taxon>Agaricales</taxon>
        <taxon>Agaricineae</taxon>
        <taxon>Agaricaceae</taxon>
        <taxon>Macrolepiota</taxon>
    </lineage>
</organism>
<accession>A0A9P6C2E2</accession>
<dbReference type="AlphaFoldDB" id="A0A9P6C2E2"/>
<sequence>MSSQDLPPEVIEHVLHRGCAVDRHFCLTLCLVASWTRRLALPYLYSMVMLETQSSILNFDRVITKTKNSSSAVLPARIHVRSLWVEPISNIVVDIFNACENLEYISVHEENLLWLIRAPPRQHASLPSTSFLETATAPNRNLHLWIAKKRSHKWTLYPMKTIITTRPSPFLSYVTHLRLDCSAGYDILQNIKYLVRLTHLAVAYDGSPSQDLEALSQALRAAPVRDICLVLILIVDVLSTAKRAEVLSWSASLHTEGKVHILPSRTGNLRAEWEDEIKKGTNVWRKAELKDQQEITLFGERGR</sequence>
<reference evidence="1" key="1">
    <citation type="submission" date="2020-11" db="EMBL/GenBank/DDBJ databases">
        <authorList>
            <consortium name="DOE Joint Genome Institute"/>
            <person name="Ahrendt S."/>
            <person name="Riley R."/>
            <person name="Andreopoulos W."/>
            <person name="Labutti K."/>
            <person name="Pangilinan J."/>
            <person name="Ruiz-Duenas F.J."/>
            <person name="Barrasa J.M."/>
            <person name="Sanchez-Garcia M."/>
            <person name="Camarero S."/>
            <person name="Miyauchi S."/>
            <person name="Serrano A."/>
            <person name="Linde D."/>
            <person name="Babiker R."/>
            <person name="Drula E."/>
            <person name="Ayuso-Fernandez I."/>
            <person name="Pacheco R."/>
            <person name="Padilla G."/>
            <person name="Ferreira P."/>
            <person name="Barriuso J."/>
            <person name="Kellner H."/>
            <person name="Castanera R."/>
            <person name="Alfaro M."/>
            <person name="Ramirez L."/>
            <person name="Pisabarro A.G."/>
            <person name="Kuo A."/>
            <person name="Tritt A."/>
            <person name="Lipzen A."/>
            <person name="He G."/>
            <person name="Yan M."/>
            <person name="Ng V."/>
            <person name="Cullen D."/>
            <person name="Martin F."/>
            <person name="Rosso M.-N."/>
            <person name="Henrissat B."/>
            <person name="Hibbett D."/>
            <person name="Martinez A.T."/>
            <person name="Grigoriev I.V."/>
        </authorList>
    </citation>
    <scope>NUCLEOTIDE SEQUENCE</scope>
    <source>
        <strain evidence="1">MF-IS2</strain>
    </source>
</reference>
<evidence type="ECO:0000313" key="2">
    <source>
        <dbReference type="Proteomes" id="UP000807342"/>
    </source>
</evidence>
<protein>
    <submittedName>
        <fullName evidence="1">Uncharacterized protein</fullName>
    </submittedName>
</protein>
<keyword evidence="2" id="KW-1185">Reference proteome</keyword>
<proteinExistence type="predicted"/>
<gene>
    <name evidence="1" type="ORF">P691DRAFT_703126</name>
</gene>
<dbReference type="EMBL" id="MU151129">
    <property type="protein sequence ID" value="KAF9449481.1"/>
    <property type="molecule type" value="Genomic_DNA"/>
</dbReference>
<dbReference type="OrthoDB" id="2795673at2759"/>
<comment type="caution">
    <text evidence="1">The sequence shown here is derived from an EMBL/GenBank/DDBJ whole genome shotgun (WGS) entry which is preliminary data.</text>
</comment>
<evidence type="ECO:0000313" key="1">
    <source>
        <dbReference type="EMBL" id="KAF9449481.1"/>
    </source>
</evidence>
<dbReference type="Proteomes" id="UP000807342">
    <property type="component" value="Unassembled WGS sequence"/>
</dbReference>